<feature type="domain" description="DUF1731" evidence="3">
    <location>
        <begin position="161"/>
        <end position="207"/>
    </location>
</feature>
<organism evidence="4 5">
    <name type="scientific">Marinomonas phaeophyticola</name>
    <dbReference type="NCBI Taxonomy" id="3004091"/>
    <lineage>
        <taxon>Bacteria</taxon>
        <taxon>Pseudomonadati</taxon>
        <taxon>Pseudomonadota</taxon>
        <taxon>Gammaproteobacteria</taxon>
        <taxon>Oceanospirillales</taxon>
        <taxon>Oceanospirillaceae</taxon>
        <taxon>Marinomonas</taxon>
    </lineage>
</organism>
<proteinExistence type="inferred from homology"/>
<sequence length="210" mass="23334">MTQKLVDLMKAGANPPKIFISGSAIGFYGKQGEQAIEEDFVATVDDFSHRLCARWEAIAQQAESDKTRVCIIRTGIVLSKKGGALEKMRIPFTLGLGGPMGNGQQYMSWIHIEDMLQGILYLIKHPSCSGVYNFTAPTPVTNNEFSRAFSTSLNRPCVFRVPAFVMSSLMGEMSTLVLDGQNVRPKRLLESGYRFLHPDIQEALESLERL</sequence>
<dbReference type="InterPro" id="IPR013549">
    <property type="entry name" value="DUF1731"/>
</dbReference>
<dbReference type="Proteomes" id="UP001149719">
    <property type="component" value="Unassembled WGS sequence"/>
</dbReference>
<dbReference type="EMBL" id="JAPUBN010000011">
    <property type="protein sequence ID" value="MCZ2720903.1"/>
    <property type="molecule type" value="Genomic_DNA"/>
</dbReference>
<dbReference type="InterPro" id="IPR010099">
    <property type="entry name" value="SDR39U1"/>
</dbReference>
<comment type="similarity">
    <text evidence="1">Belongs to the NAD(P)-dependent epimerase/dehydratase family. SDR39U1 subfamily.</text>
</comment>
<evidence type="ECO:0000313" key="5">
    <source>
        <dbReference type="Proteomes" id="UP001149719"/>
    </source>
</evidence>
<dbReference type="PANTHER" id="PTHR11092">
    <property type="entry name" value="SUGAR NUCLEOTIDE EPIMERASE RELATED"/>
    <property type="match status" value="1"/>
</dbReference>
<dbReference type="InterPro" id="IPR001509">
    <property type="entry name" value="Epimerase_deHydtase"/>
</dbReference>
<gene>
    <name evidence="4" type="ORF">O1D97_04395</name>
</gene>
<dbReference type="Gene3D" id="3.40.50.720">
    <property type="entry name" value="NAD(P)-binding Rossmann-like Domain"/>
    <property type="match status" value="1"/>
</dbReference>
<accession>A0ABT4JSV8</accession>
<dbReference type="Pfam" id="PF01370">
    <property type="entry name" value="Epimerase"/>
    <property type="match status" value="1"/>
</dbReference>
<dbReference type="PANTHER" id="PTHR11092:SF0">
    <property type="entry name" value="EPIMERASE FAMILY PROTEIN SDR39U1"/>
    <property type="match status" value="1"/>
</dbReference>
<dbReference type="Pfam" id="PF08338">
    <property type="entry name" value="DUF1731"/>
    <property type="match status" value="1"/>
</dbReference>
<evidence type="ECO:0000259" key="2">
    <source>
        <dbReference type="Pfam" id="PF01370"/>
    </source>
</evidence>
<keyword evidence="5" id="KW-1185">Reference proteome</keyword>
<name>A0ABT4JSV8_9GAMM</name>
<comment type="caution">
    <text evidence="4">The sequence shown here is derived from an EMBL/GenBank/DDBJ whole genome shotgun (WGS) entry which is preliminary data.</text>
</comment>
<evidence type="ECO:0000259" key="3">
    <source>
        <dbReference type="Pfam" id="PF08338"/>
    </source>
</evidence>
<feature type="domain" description="NAD-dependent epimerase/dehydratase" evidence="2">
    <location>
        <begin position="1"/>
        <end position="128"/>
    </location>
</feature>
<dbReference type="NCBIfam" id="TIGR01777">
    <property type="entry name" value="yfcH"/>
    <property type="match status" value="1"/>
</dbReference>
<evidence type="ECO:0000313" key="4">
    <source>
        <dbReference type="EMBL" id="MCZ2720903.1"/>
    </source>
</evidence>
<reference evidence="4" key="1">
    <citation type="submission" date="2022-12" db="EMBL/GenBank/DDBJ databases">
        <title>Marinomonas 15G1-11 sp. nov, isolated from marine algae.</title>
        <authorList>
            <person name="Butt M."/>
            <person name="Choi D.G."/>
            <person name="Kim J.M."/>
            <person name="Lee J.K."/>
            <person name="Baek J.H."/>
            <person name="Jeon C.O."/>
        </authorList>
    </citation>
    <scope>NUCLEOTIDE SEQUENCE</scope>
    <source>
        <strain evidence="4">15G1-11</strain>
    </source>
</reference>
<protein>
    <submittedName>
        <fullName evidence="4">TIGR01777 family oxidoreductase</fullName>
    </submittedName>
</protein>
<dbReference type="RefSeq" id="WP_269123848.1">
    <property type="nucleotide sequence ID" value="NZ_JAPUBN010000011.1"/>
</dbReference>
<evidence type="ECO:0000256" key="1">
    <source>
        <dbReference type="ARBA" id="ARBA00009353"/>
    </source>
</evidence>
<dbReference type="InterPro" id="IPR036291">
    <property type="entry name" value="NAD(P)-bd_dom_sf"/>
</dbReference>
<dbReference type="SUPFAM" id="SSF51735">
    <property type="entry name" value="NAD(P)-binding Rossmann-fold domains"/>
    <property type="match status" value="1"/>
</dbReference>